<accession>A0AAC9HWI0</accession>
<keyword evidence="3" id="KW-1185">Reference proteome</keyword>
<dbReference type="InterPro" id="IPR010310">
    <property type="entry name" value="T7SS_ESAT-6-like"/>
</dbReference>
<name>A0AAC9HWI0_9PSEU</name>
<dbReference type="Pfam" id="PF06013">
    <property type="entry name" value="WXG100"/>
    <property type="match status" value="1"/>
</dbReference>
<proteinExistence type="inferred from homology"/>
<dbReference type="Gene3D" id="1.10.287.1060">
    <property type="entry name" value="ESAT-6-like"/>
    <property type="match status" value="1"/>
</dbReference>
<gene>
    <name evidence="2" type="ORF">TL08_24935</name>
</gene>
<dbReference type="NCBIfam" id="TIGR03930">
    <property type="entry name" value="WXG100_ESAT6"/>
    <property type="match status" value="1"/>
</dbReference>
<dbReference type="InterPro" id="IPR036689">
    <property type="entry name" value="ESAT-6-like_sf"/>
</dbReference>
<evidence type="ECO:0000313" key="3">
    <source>
        <dbReference type="Proteomes" id="UP000095210"/>
    </source>
</evidence>
<dbReference type="KEGG" id="ahm:TL08_24935"/>
<dbReference type="Proteomes" id="UP000095210">
    <property type="component" value="Chromosome"/>
</dbReference>
<organism evidence="2 3">
    <name type="scientific">Actinoalloteichus hymeniacidonis</name>
    <dbReference type="NCBI Taxonomy" id="340345"/>
    <lineage>
        <taxon>Bacteria</taxon>
        <taxon>Bacillati</taxon>
        <taxon>Actinomycetota</taxon>
        <taxon>Actinomycetes</taxon>
        <taxon>Pseudonocardiales</taxon>
        <taxon>Pseudonocardiaceae</taxon>
        <taxon>Actinoalloteichus</taxon>
    </lineage>
</organism>
<dbReference type="RefSeq" id="WP_069852520.1">
    <property type="nucleotide sequence ID" value="NZ_CP014859.1"/>
</dbReference>
<evidence type="ECO:0000313" key="2">
    <source>
        <dbReference type="EMBL" id="AOS65765.1"/>
    </source>
</evidence>
<protein>
    <recommendedName>
        <fullName evidence="1">ESAT-6-like protein</fullName>
    </recommendedName>
</protein>
<comment type="similarity">
    <text evidence="1">Belongs to the WXG100 family.</text>
</comment>
<dbReference type="AlphaFoldDB" id="A0AAC9HWI0"/>
<evidence type="ECO:0000256" key="1">
    <source>
        <dbReference type="RuleBase" id="RU362001"/>
    </source>
</evidence>
<reference evidence="3" key="1">
    <citation type="submission" date="2016-03" db="EMBL/GenBank/DDBJ databases">
        <title>Complete genome sequence of the type strain Actinoalloteichus hymeniacidonis DSM 45092.</title>
        <authorList>
            <person name="Schaffert L."/>
            <person name="Albersmeier A."/>
            <person name="Winkler A."/>
            <person name="Kalinowski J."/>
            <person name="Zotchev S."/>
            <person name="Ruckert C."/>
        </authorList>
    </citation>
    <scope>NUCLEOTIDE SEQUENCE [LARGE SCALE GENOMIC DNA]</scope>
    <source>
        <strain evidence="3">HPA177(T) (DSM 45092(T))</strain>
    </source>
</reference>
<dbReference type="SUPFAM" id="SSF140453">
    <property type="entry name" value="EsxAB dimer-like"/>
    <property type="match status" value="1"/>
</dbReference>
<dbReference type="EMBL" id="CP014859">
    <property type="protein sequence ID" value="AOS65765.1"/>
    <property type="molecule type" value="Genomic_DNA"/>
</dbReference>
<sequence length="105" mass="10581">MSDAFGVTTDEMMAAAGDVATANEEITAVLSSLQSTVGNVAGLWAGAAATQFNTLMESLDAAGQKINAALDEIGQNLAGSGEEYARIEEEQASSIGGIGGRLEGL</sequence>